<evidence type="ECO:0000256" key="4">
    <source>
        <dbReference type="ARBA" id="ARBA00022692"/>
    </source>
</evidence>
<dbReference type="EMBL" id="CP016268">
    <property type="protein sequence ID" value="ANO53062.1"/>
    <property type="molecule type" value="Genomic_DNA"/>
</dbReference>
<evidence type="ECO:0000256" key="5">
    <source>
        <dbReference type="ARBA" id="ARBA00023077"/>
    </source>
</evidence>
<dbReference type="Proteomes" id="UP000092695">
    <property type="component" value="Chromosome"/>
</dbReference>
<dbReference type="InterPro" id="IPR012910">
    <property type="entry name" value="Plug_dom"/>
</dbReference>
<feature type="domain" description="TonB-dependent receptor plug" evidence="11">
    <location>
        <begin position="29"/>
        <end position="144"/>
    </location>
</feature>
<evidence type="ECO:0000256" key="9">
    <source>
        <dbReference type="RuleBase" id="RU003357"/>
    </source>
</evidence>
<dbReference type="SUPFAM" id="SSF56935">
    <property type="entry name" value="Porins"/>
    <property type="match status" value="1"/>
</dbReference>
<evidence type="ECO:0008006" key="14">
    <source>
        <dbReference type="Google" id="ProtNLM"/>
    </source>
</evidence>
<evidence type="ECO:0000256" key="8">
    <source>
        <dbReference type="PROSITE-ProRule" id="PRU01360"/>
    </source>
</evidence>
<comment type="subcellular location">
    <subcellularLocation>
        <location evidence="1 8">Cell outer membrane</location>
        <topology evidence="1 8">Multi-pass membrane protein</topology>
    </subcellularLocation>
</comment>
<comment type="similarity">
    <text evidence="8 9">Belongs to the TonB-dependent receptor family.</text>
</comment>
<evidence type="ECO:0000256" key="3">
    <source>
        <dbReference type="ARBA" id="ARBA00022452"/>
    </source>
</evidence>
<dbReference type="STRING" id="1548547.BA177_07110"/>
<name>A0A193LKM1_9GAMM</name>
<dbReference type="KEGG" id="woc:BA177_07110"/>
<keyword evidence="3 8" id="KW-1134">Transmembrane beta strand</keyword>
<keyword evidence="6 8" id="KW-0472">Membrane</keyword>
<dbReference type="Pfam" id="PF07715">
    <property type="entry name" value="Plug"/>
    <property type="match status" value="1"/>
</dbReference>
<reference evidence="12 13" key="1">
    <citation type="submission" date="2016-06" db="EMBL/GenBank/DDBJ databases">
        <title>Complete genome sequence of a deep-branching marine Gamma Proteobacterium Woeseia oceani type strain XK5.</title>
        <authorList>
            <person name="Mu D."/>
            <person name="Du Z."/>
        </authorList>
    </citation>
    <scope>NUCLEOTIDE SEQUENCE [LARGE SCALE GENOMIC DNA]</scope>
    <source>
        <strain evidence="12 13">XK5</strain>
    </source>
</reference>
<evidence type="ECO:0000256" key="1">
    <source>
        <dbReference type="ARBA" id="ARBA00004571"/>
    </source>
</evidence>
<proteinExistence type="inferred from homology"/>
<organism evidence="12 13">
    <name type="scientific">Woeseia oceani</name>
    <dbReference type="NCBI Taxonomy" id="1548547"/>
    <lineage>
        <taxon>Bacteria</taxon>
        <taxon>Pseudomonadati</taxon>
        <taxon>Pseudomonadota</taxon>
        <taxon>Gammaproteobacteria</taxon>
        <taxon>Woeseiales</taxon>
        <taxon>Woeseiaceae</taxon>
        <taxon>Woeseia</taxon>
    </lineage>
</organism>
<evidence type="ECO:0000256" key="2">
    <source>
        <dbReference type="ARBA" id="ARBA00022448"/>
    </source>
</evidence>
<dbReference type="PANTHER" id="PTHR47234:SF2">
    <property type="entry name" value="TONB-DEPENDENT RECEPTOR"/>
    <property type="match status" value="1"/>
</dbReference>
<evidence type="ECO:0000259" key="11">
    <source>
        <dbReference type="Pfam" id="PF07715"/>
    </source>
</evidence>
<gene>
    <name evidence="12" type="ORF">BA177_07110</name>
</gene>
<dbReference type="PANTHER" id="PTHR47234">
    <property type="match status" value="1"/>
</dbReference>
<dbReference type="InterPro" id="IPR039426">
    <property type="entry name" value="TonB-dep_rcpt-like"/>
</dbReference>
<evidence type="ECO:0000256" key="6">
    <source>
        <dbReference type="ARBA" id="ARBA00023136"/>
    </source>
</evidence>
<dbReference type="AlphaFoldDB" id="A0A193LKM1"/>
<dbReference type="Gene3D" id="2.170.130.10">
    <property type="entry name" value="TonB-dependent receptor, plug domain"/>
    <property type="match status" value="1"/>
</dbReference>
<evidence type="ECO:0000256" key="7">
    <source>
        <dbReference type="ARBA" id="ARBA00023237"/>
    </source>
</evidence>
<keyword evidence="2 8" id="KW-0813">Transport</keyword>
<keyword evidence="4 8" id="KW-0812">Transmembrane</keyword>
<dbReference type="GO" id="GO:0009279">
    <property type="term" value="C:cell outer membrane"/>
    <property type="evidence" value="ECO:0007669"/>
    <property type="project" value="UniProtKB-SubCell"/>
</dbReference>
<dbReference type="InterPro" id="IPR000531">
    <property type="entry name" value="Beta-barrel_TonB"/>
</dbReference>
<sequence>MGAQESQDAEEAALENIVVTGTRLARSGYDTPTPVTVLGAEQMEADAPQNVADIVNQLPSVVGSMTPNTANLQISSGRAGINGINLRSLGQSRTLVLLNGRRLPGASNDGVVDINTVPQSLIERVEVVTGGASAVYGSDAVSGVINFIMDTDYVGIKADLSGGMTTYGDDDTLRATLTAGTELFDGRGHFIASVDLADREGIFGVPRSWNNGGNFSMFNPDYTPTGGQPEILRLSQVGLSTALGNGIITNTALRGTAFGPGGMPYQFQFGSVLRDPWMQGGDWADAQANDKVTLTPMEKRQSLFTRFSYQFNDNVEGYLEYSNSEYDARGWCCSQFNVANISIQADNAFIPETVATQMATLGITEFRLGSMNGDLNPIESSNNRGAERYSAGLAGSFDMAGSNWSYDLYAQHGVTNTTEFARTTNRDHFAMALDAVFDPATGQIVCRSTLTDPNNGCKPYNPMGVGVNSQATVDYLYRGTGTEGVLYGPKREQKLTQKVYAISVQGAPFSVPAGDVSLAFGFEHRSEEISGVADSISANAGWFNGNYKPMFGKYTVNEAYFETIVPIIENRLEFNGAVRATDYSTSGNVTTWKAGVTFSPVDDIRFRTTLSRDIRAPGLGELFEGGGAQTNSVSDPFNNNETVQFLGIISGNPDLKPEEADTFGFGVVLEPSFLPKLRMSADYYDIEISDAIGSVGVQSIVNRCFEGNQNFCDAITRGIGPLGTEVITEVRRNPFNYVIVKAQGVDLAANYGQIDMWGGDLSFSGIATHYIKETSDDGITEPTNSVGQIAGTSPPDWVFRTTAMFNRDAFTASLTARGFSDGVYDNNAIVCTSGCPVSTSINRTVNTNDIDGALYFDLYSAYRFDLGDADAEAYFVIRNLLNDDPATIHNGPSGVSHQLIAANPALYDLLGTVFKFGLRVNF</sequence>
<evidence type="ECO:0000313" key="12">
    <source>
        <dbReference type="EMBL" id="ANO53062.1"/>
    </source>
</evidence>
<dbReference type="Pfam" id="PF00593">
    <property type="entry name" value="TonB_dep_Rec_b-barrel"/>
    <property type="match status" value="1"/>
</dbReference>
<accession>A0A193LKM1</accession>
<feature type="domain" description="TonB-dependent receptor-like beta-barrel" evidence="10">
    <location>
        <begin position="413"/>
        <end position="880"/>
    </location>
</feature>
<protein>
    <recommendedName>
        <fullName evidence="14">TonB-dependent receptor</fullName>
    </recommendedName>
</protein>
<dbReference type="InterPro" id="IPR037066">
    <property type="entry name" value="Plug_dom_sf"/>
</dbReference>
<dbReference type="PROSITE" id="PS52016">
    <property type="entry name" value="TONB_DEPENDENT_REC_3"/>
    <property type="match status" value="1"/>
</dbReference>
<evidence type="ECO:0000259" key="10">
    <source>
        <dbReference type="Pfam" id="PF00593"/>
    </source>
</evidence>
<dbReference type="Gene3D" id="2.40.170.20">
    <property type="entry name" value="TonB-dependent receptor, beta-barrel domain"/>
    <property type="match status" value="1"/>
</dbReference>
<dbReference type="InterPro" id="IPR036942">
    <property type="entry name" value="Beta-barrel_TonB_sf"/>
</dbReference>
<keyword evidence="13" id="KW-1185">Reference proteome</keyword>
<keyword evidence="7 8" id="KW-0998">Cell outer membrane</keyword>
<keyword evidence="5 9" id="KW-0798">TonB box</keyword>
<evidence type="ECO:0000313" key="13">
    <source>
        <dbReference type="Proteomes" id="UP000092695"/>
    </source>
</evidence>